<reference evidence="2 4" key="1">
    <citation type="submission" date="2023-05" db="EMBL/GenBank/DDBJ databases">
        <title>Metabolic capabilities are highly conserved among human nasal-associated Corynebacterium species in pangenomic analyses.</title>
        <authorList>
            <person name="Tran T.H."/>
            <person name="Roberts A.Q."/>
            <person name="Escapa I.F."/>
            <person name="Gao W."/>
            <person name="Conlan S."/>
            <person name="Kong H."/>
            <person name="Segre J.A."/>
            <person name="Kelly M.S."/>
            <person name="Lemon K.P."/>
        </authorList>
    </citation>
    <scope>NUCLEOTIDE SEQUENCE</scope>
    <source>
        <strain evidence="2">KPL2654</strain>
        <strain evidence="1 4">KPL2811</strain>
    </source>
</reference>
<dbReference type="Proteomes" id="UP001226160">
    <property type="component" value="Unassembled WGS sequence"/>
</dbReference>
<dbReference type="EMBL" id="JASNVK010000005">
    <property type="protein sequence ID" value="MDK4300431.1"/>
    <property type="molecule type" value="Genomic_DNA"/>
</dbReference>
<proteinExistence type="predicted"/>
<dbReference type="RefSeq" id="WP_018120070.1">
    <property type="nucleotide sequence ID" value="NZ_CABIYR010000003.1"/>
</dbReference>
<evidence type="ECO:0000313" key="3">
    <source>
        <dbReference type="Proteomes" id="UP001226160"/>
    </source>
</evidence>
<dbReference type="GeneID" id="77083177"/>
<comment type="caution">
    <text evidence="2">The sequence shown here is derived from an EMBL/GenBank/DDBJ whole genome shotgun (WGS) entry which is preliminary data.</text>
</comment>
<dbReference type="EMBL" id="JASNVP010000003">
    <property type="protein sequence ID" value="MDK4325696.1"/>
    <property type="molecule type" value="Genomic_DNA"/>
</dbReference>
<evidence type="ECO:0000313" key="4">
    <source>
        <dbReference type="Proteomes" id="UP001243856"/>
    </source>
</evidence>
<sequence length="43" mass="4894">MHIRRQTGYVGKFRNALGTRDINGAEVRLALELSHWLNNAEAN</sequence>
<protein>
    <submittedName>
        <fullName evidence="2">Uncharacterized protein</fullName>
    </submittedName>
</protein>
<gene>
    <name evidence="1" type="ORF">QPX45_04065</name>
    <name evidence="2" type="ORF">QPX54_04090</name>
</gene>
<dbReference type="AlphaFoldDB" id="A0AAP4BUK9"/>
<accession>A0AAP4BUK9</accession>
<organism evidence="2 3">
    <name type="scientific">Corynebacterium propinquum</name>
    <dbReference type="NCBI Taxonomy" id="43769"/>
    <lineage>
        <taxon>Bacteria</taxon>
        <taxon>Bacillati</taxon>
        <taxon>Actinomycetota</taxon>
        <taxon>Actinomycetes</taxon>
        <taxon>Mycobacteriales</taxon>
        <taxon>Corynebacteriaceae</taxon>
        <taxon>Corynebacterium</taxon>
    </lineage>
</organism>
<dbReference type="Proteomes" id="UP001243856">
    <property type="component" value="Unassembled WGS sequence"/>
</dbReference>
<keyword evidence="4" id="KW-1185">Reference proteome</keyword>
<evidence type="ECO:0000313" key="1">
    <source>
        <dbReference type="EMBL" id="MDK4300431.1"/>
    </source>
</evidence>
<evidence type="ECO:0000313" key="2">
    <source>
        <dbReference type="EMBL" id="MDK4325696.1"/>
    </source>
</evidence>
<name>A0AAP4BUK9_9CORY</name>